<name>A0ABR1IQ18_9AGAR</name>
<dbReference type="Proteomes" id="UP001498398">
    <property type="component" value="Unassembled WGS sequence"/>
</dbReference>
<reference evidence="1 2" key="1">
    <citation type="submission" date="2024-01" db="EMBL/GenBank/DDBJ databases">
        <title>A draft genome for the cacao thread blight pathogen Marasmiellus scandens.</title>
        <authorList>
            <person name="Baruah I.K."/>
            <person name="Leung J."/>
            <person name="Bukari Y."/>
            <person name="Amoako-Attah I."/>
            <person name="Meinhardt L.W."/>
            <person name="Bailey B.A."/>
            <person name="Cohen S.P."/>
        </authorList>
    </citation>
    <scope>NUCLEOTIDE SEQUENCE [LARGE SCALE GENOMIC DNA]</scope>
    <source>
        <strain evidence="1 2">GH-19</strain>
    </source>
</reference>
<evidence type="ECO:0000313" key="1">
    <source>
        <dbReference type="EMBL" id="KAK7436172.1"/>
    </source>
</evidence>
<sequence length="261" mass="30391">MKDSDLFPPRPGADVVFQSSDDVLFHLDPKHLELSAEAFPPVGKDTAIPDKPVPLVENSVILELLFQFTSHKNQPDLEDLDFETLMELAEVAEKYVVYSAIRNCVMKMKDFIPAYTQQIFQFASKHNHEVLFCSIAPRFVSKPLADVAYTVPLNLYVPWTLYHEQWTEMIDKINKILLKYTYTGEHERGWQSSMCWVRDTIINEPLELGNFLKLFKLCEYRSCTSKCCSHFVSWRQEMIDHISAMRDFKSFVREYKSQKSG</sequence>
<proteinExistence type="predicted"/>
<evidence type="ECO:0000313" key="2">
    <source>
        <dbReference type="Proteomes" id="UP001498398"/>
    </source>
</evidence>
<gene>
    <name evidence="1" type="ORF">VKT23_019249</name>
</gene>
<comment type="caution">
    <text evidence="1">The sequence shown here is derived from an EMBL/GenBank/DDBJ whole genome shotgun (WGS) entry which is preliminary data.</text>
</comment>
<evidence type="ECO:0008006" key="3">
    <source>
        <dbReference type="Google" id="ProtNLM"/>
    </source>
</evidence>
<keyword evidence="2" id="KW-1185">Reference proteome</keyword>
<organism evidence="1 2">
    <name type="scientific">Marasmiellus scandens</name>
    <dbReference type="NCBI Taxonomy" id="2682957"/>
    <lineage>
        <taxon>Eukaryota</taxon>
        <taxon>Fungi</taxon>
        <taxon>Dikarya</taxon>
        <taxon>Basidiomycota</taxon>
        <taxon>Agaricomycotina</taxon>
        <taxon>Agaricomycetes</taxon>
        <taxon>Agaricomycetidae</taxon>
        <taxon>Agaricales</taxon>
        <taxon>Marasmiineae</taxon>
        <taxon>Omphalotaceae</taxon>
        <taxon>Marasmiellus</taxon>
    </lineage>
</organism>
<dbReference type="EMBL" id="JBANRG010000097">
    <property type="protein sequence ID" value="KAK7436172.1"/>
    <property type="molecule type" value="Genomic_DNA"/>
</dbReference>
<accession>A0ABR1IQ18</accession>
<protein>
    <recommendedName>
        <fullName evidence="3">BTB domain-containing protein</fullName>
    </recommendedName>
</protein>